<keyword evidence="2" id="KW-1185">Reference proteome</keyword>
<dbReference type="STRING" id="868131.MSWAN_1634"/>
<dbReference type="HOGENOM" id="CLU_1700305_0_0_2"/>
<dbReference type="KEGG" id="mew:MSWAN_1634"/>
<name>F6D2R6_METPW</name>
<protein>
    <submittedName>
        <fullName evidence="1">Uncharacterized protein</fullName>
    </submittedName>
</protein>
<dbReference type="AlphaFoldDB" id="F6D2R6"/>
<reference evidence="1 2" key="1">
    <citation type="journal article" date="2014" name="Int. J. Syst. Evol. Microbiol.">
        <title>Methanobacterium paludis sp. nov. and a novel strain of Methanobacterium lacus isolated from northern peatlands.</title>
        <authorList>
            <person name="Cadillo-Quiroz H."/>
            <person name="Brauer S.L."/>
            <person name="Goodson N."/>
            <person name="Yavitt J.B."/>
            <person name="Zinder S.H."/>
        </authorList>
    </citation>
    <scope>NUCLEOTIDE SEQUENCE [LARGE SCALE GENOMIC DNA]</scope>
    <source>
        <strain evidence="2">DSM 25820 / JCM 18151 / SWAN1</strain>
    </source>
</reference>
<gene>
    <name evidence="1" type="ordered locus">MSWAN_1634</name>
</gene>
<evidence type="ECO:0000313" key="1">
    <source>
        <dbReference type="EMBL" id="AEG18645.1"/>
    </source>
</evidence>
<dbReference type="GeneID" id="10669143"/>
<dbReference type="RefSeq" id="WP_013826144.1">
    <property type="nucleotide sequence ID" value="NC_015574.1"/>
</dbReference>
<evidence type="ECO:0000313" key="2">
    <source>
        <dbReference type="Proteomes" id="UP000009231"/>
    </source>
</evidence>
<proteinExistence type="predicted"/>
<dbReference type="Proteomes" id="UP000009231">
    <property type="component" value="Chromosome"/>
</dbReference>
<organism evidence="1 2">
    <name type="scientific">Methanobacterium paludis (strain DSM 25820 / JCM 18151 / SWAN1)</name>
    <dbReference type="NCBI Taxonomy" id="868131"/>
    <lineage>
        <taxon>Archaea</taxon>
        <taxon>Methanobacteriati</taxon>
        <taxon>Methanobacteriota</taxon>
        <taxon>Methanomada group</taxon>
        <taxon>Methanobacteria</taxon>
        <taxon>Methanobacteriales</taxon>
        <taxon>Methanobacteriaceae</taxon>
        <taxon>Methanobacterium</taxon>
    </lineage>
</organism>
<dbReference type="EMBL" id="CP002772">
    <property type="protein sequence ID" value="AEG18645.1"/>
    <property type="molecule type" value="Genomic_DNA"/>
</dbReference>
<accession>F6D2R6</accession>
<sequence length="154" mass="15943">MGKRPFNGHEIALDLTAGVAIPEYTIVAIDATDKTKVNLATAGSQPLAVAIPTDDEMMSDGNGGFVKRTGYQIGESPTLYDSGTLWVKLGGPVNFGDILVPMAGGLAAAETAPTFSASPTKAELDAAFAEPKTRLGKAYKAGQTGDIIPFKSLL</sequence>